<dbReference type="InterPro" id="IPR007644">
    <property type="entry name" value="RNA_pol_bsu_protrusion"/>
</dbReference>
<dbReference type="Pfam" id="PF04561">
    <property type="entry name" value="RNA_pol_Rpb2_2"/>
    <property type="match status" value="1"/>
</dbReference>
<dbReference type="EC" id="2.7.7.6" evidence="1"/>
<dbReference type="GO" id="GO:0006351">
    <property type="term" value="P:DNA-templated transcription"/>
    <property type="evidence" value="ECO:0007669"/>
    <property type="project" value="InterPro"/>
</dbReference>
<proteinExistence type="predicted"/>
<name>X0VTI2_9ZZZZ</name>
<organism evidence="8">
    <name type="scientific">marine sediment metagenome</name>
    <dbReference type="NCBI Taxonomy" id="412755"/>
    <lineage>
        <taxon>unclassified sequences</taxon>
        <taxon>metagenomes</taxon>
        <taxon>ecological metagenomes</taxon>
    </lineage>
</organism>
<dbReference type="GO" id="GO:0003677">
    <property type="term" value="F:DNA binding"/>
    <property type="evidence" value="ECO:0007669"/>
    <property type="project" value="InterPro"/>
</dbReference>
<dbReference type="GO" id="GO:0003899">
    <property type="term" value="F:DNA-directed RNA polymerase activity"/>
    <property type="evidence" value="ECO:0007669"/>
    <property type="project" value="UniProtKB-EC"/>
</dbReference>
<dbReference type="PANTHER" id="PTHR20856">
    <property type="entry name" value="DNA-DIRECTED RNA POLYMERASE I SUBUNIT 2"/>
    <property type="match status" value="1"/>
</dbReference>
<dbReference type="SUPFAM" id="SSF64484">
    <property type="entry name" value="beta and beta-prime subunits of DNA dependent RNA-polymerase"/>
    <property type="match status" value="1"/>
</dbReference>
<evidence type="ECO:0000256" key="4">
    <source>
        <dbReference type="ARBA" id="ARBA00022695"/>
    </source>
</evidence>
<dbReference type="Pfam" id="PF04563">
    <property type="entry name" value="RNA_pol_Rpb2_1"/>
    <property type="match status" value="1"/>
</dbReference>
<evidence type="ECO:0000259" key="6">
    <source>
        <dbReference type="Pfam" id="PF04561"/>
    </source>
</evidence>
<feature type="domain" description="RNA polymerase Rpb2" evidence="6">
    <location>
        <begin position="119"/>
        <end position="254"/>
    </location>
</feature>
<keyword evidence="5" id="KW-0804">Transcription</keyword>
<reference evidence="8" key="1">
    <citation type="journal article" date="2014" name="Front. Microbiol.">
        <title>High frequency of phylogenetically diverse reductive dehalogenase-homologous genes in deep subseafloor sedimentary metagenomes.</title>
        <authorList>
            <person name="Kawai M."/>
            <person name="Futagami T."/>
            <person name="Toyoda A."/>
            <person name="Takaki Y."/>
            <person name="Nishi S."/>
            <person name="Hori S."/>
            <person name="Arai W."/>
            <person name="Tsubouchi T."/>
            <person name="Morono Y."/>
            <person name="Uchiyama I."/>
            <person name="Ito T."/>
            <person name="Fujiyama A."/>
            <person name="Inagaki F."/>
            <person name="Takami H."/>
        </authorList>
    </citation>
    <scope>NUCLEOTIDE SEQUENCE</scope>
    <source>
        <strain evidence="8">Expedition CK06-06</strain>
    </source>
</reference>
<dbReference type="InterPro" id="IPR015712">
    <property type="entry name" value="DNA-dir_RNA_pol_su2"/>
</dbReference>
<dbReference type="GO" id="GO:0032549">
    <property type="term" value="F:ribonucleoside binding"/>
    <property type="evidence" value="ECO:0007669"/>
    <property type="project" value="InterPro"/>
</dbReference>
<feature type="domain" description="RNA polymerase beta subunit protrusion" evidence="7">
    <location>
        <begin position="16"/>
        <end position="79"/>
    </location>
</feature>
<evidence type="ECO:0000313" key="8">
    <source>
        <dbReference type="EMBL" id="GAG21734.1"/>
    </source>
</evidence>
<evidence type="ECO:0000256" key="2">
    <source>
        <dbReference type="ARBA" id="ARBA00022478"/>
    </source>
</evidence>
<feature type="non-terminal residue" evidence="8">
    <location>
        <position position="254"/>
    </location>
</feature>
<dbReference type="Gene3D" id="3.90.1110.10">
    <property type="entry name" value="RNA polymerase Rpb2, domain 2"/>
    <property type="match status" value="1"/>
</dbReference>
<dbReference type="GO" id="GO:0000428">
    <property type="term" value="C:DNA-directed RNA polymerase complex"/>
    <property type="evidence" value="ECO:0007669"/>
    <property type="project" value="UniProtKB-KW"/>
</dbReference>
<keyword evidence="3" id="KW-0808">Transferase</keyword>
<comment type="caution">
    <text evidence="8">The sequence shown here is derived from an EMBL/GenBank/DDBJ whole genome shotgun (WGS) entry which is preliminary data.</text>
</comment>
<gene>
    <name evidence="8" type="ORF">S01H1_60579</name>
</gene>
<keyword evidence="2" id="KW-0240">DNA-directed RNA polymerase</keyword>
<dbReference type="EMBL" id="BARS01039683">
    <property type="protein sequence ID" value="GAG21734.1"/>
    <property type="molecule type" value="Genomic_DNA"/>
</dbReference>
<evidence type="ECO:0000256" key="5">
    <source>
        <dbReference type="ARBA" id="ARBA00023163"/>
    </source>
</evidence>
<accession>X0VTI2</accession>
<keyword evidence="4" id="KW-0548">Nucleotidyltransferase</keyword>
<dbReference type="AlphaFoldDB" id="X0VTI2"/>
<feature type="non-terminal residue" evidence="8">
    <location>
        <position position="1"/>
    </location>
</feature>
<sequence length="254" mass="29120">DFIIQDETGATTLKNLVLEKIYLGRFPIMLRSKLCILNGFSRDIRYTMGECKNDLGGYFIIDGKEKTIISQEKFADNMLYIKSKVNDLYSHSAEIRTVSEDASKPIRTLAVRIVAPDLKYSNNQIVVNIPNVRKPVPLFILMRALGIISDKDIIRCCLLDLEKYRSFVDFFIPSVHDAGTIFTQSSAIKYIGTFTKGKSKEHVMEILMNYLLPNIGELNFHDKACYIGYMVLELLKVYNGDNKPTDRDSFKYKR</sequence>
<dbReference type="InterPro" id="IPR037034">
    <property type="entry name" value="RNA_pol_Rpb2_2_sf"/>
</dbReference>
<evidence type="ECO:0000256" key="1">
    <source>
        <dbReference type="ARBA" id="ARBA00012418"/>
    </source>
</evidence>
<protein>
    <recommendedName>
        <fullName evidence="1">DNA-directed RNA polymerase</fullName>
        <ecNumber evidence="1">2.7.7.6</ecNumber>
    </recommendedName>
</protein>
<evidence type="ECO:0000259" key="7">
    <source>
        <dbReference type="Pfam" id="PF04563"/>
    </source>
</evidence>
<dbReference type="InterPro" id="IPR007642">
    <property type="entry name" value="RNA_pol_Rpb2_2"/>
</dbReference>
<evidence type="ECO:0000256" key="3">
    <source>
        <dbReference type="ARBA" id="ARBA00022679"/>
    </source>
</evidence>